<dbReference type="InterPro" id="IPR005835">
    <property type="entry name" value="NTP_transferase_dom"/>
</dbReference>
<keyword evidence="2" id="KW-0548">Nucleotidyltransferase</keyword>
<sequence length="349" mass="38017">MKLVLLSGGSGTRLWPLSSSIRSKQFLQVLPAPGGGRESMLQRIWRQLAAAGLDHEAYIATSSGQETLIRKQLRTAPKVIIEPRRRDTFPAVSLASAYLYSVEKISPEETVIVLPVDAYVSDEFFFKLTELDQALHHSGAEIALLGAKPDGPSGKYGYIVPSAPSAASAGSQENPGYVPVDCFVEKPDRQAAEALLDQGALWNCGIFAFRLCNLLNRLEAAGYSRDYADLLRQYHSLPKSSFDVEVLEGNSRLICVPYHDGWKDLGTWNTLSEELASSVLGWGQVSADSSNCQIVNELDIPVMLVGLDDVIVAAGPGGILVARKDAADHLKHLLPAPDKEERKQCMQND</sequence>
<evidence type="ECO:0000313" key="2">
    <source>
        <dbReference type="EMBL" id="MBP2116347.1"/>
    </source>
</evidence>
<dbReference type="RefSeq" id="WP_209879856.1">
    <property type="nucleotide sequence ID" value="NZ_JAGGLV010000043.1"/>
</dbReference>
<dbReference type="Pfam" id="PF00483">
    <property type="entry name" value="NTP_transferase"/>
    <property type="match status" value="1"/>
</dbReference>
<dbReference type="PANTHER" id="PTHR46390">
    <property type="entry name" value="MANNOSE-1-PHOSPHATE GUANYLYLTRANSFERASE"/>
    <property type="match status" value="1"/>
</dbReference>
<protein>
    <submittedName>
        <fullName evidence="2">Mannose-1-phosphate guanylyltransferase</fullName>
        <ecNumber evidence="2">2.7.7.13</ecNumber>
    </submittedName>
</protein>
<dbReference type="SUPFAM" id="SSF53448">
    <property type="entry name" value="Nucleotide-diphospho-sugar transferases"/>
    <property type="match status" value="1"/>
</dbReference>
<dbReference type="InterPro" id="IPR051161">
    <property type="entry name" value="Mannose-6P_isomerase_type2"/>
</dbReference>
<dbReference type="PANTHER" id="PTHR46390:SF1">
    <property type="entry name" value="MANNOSE-1-PHOSPHATE GUANYLYLTRANSFERASE"/>
    <property type="match status" value="1"/>
</dbReference>
<dbReference type="EMBL" id="JAGGLV010000043">
    <property type="protein sequence ID" value="MBP2116347.1"/>
    <property type="molecule type" value="Genomic_DNA"/>
</dbReference>
<dbReference type="GO" id="GO:0004475">
    <property type="term" value="F:mannose-1-phosphate guanylyltransferase (GTP) activity"/>
    <property type="evidence" value="ECO:0007669"/>
    <property type="project" value="UniProtKB-EC"/>
</dbReference>
<keyword evidence="2" id="KW-0808">Transferase</keyword>
<dbReference type="Gene3D" id="3.90.550.10">
    <property type="entry name" value="Spore Coat Polysaccharide Biosynthesis Protein SpsA, Chain A"/>
    <property type="match status" value="1"/>
</dbReference>
<dbReference type="EC" id="2.7.7.13" evidence="2"/>
<feature type="domain" description="Nucleotidyl transferase" evidence="1">
    <location>
        <begin position="4"/>
        <end position="273"/>
    </location>
</feature>
<name>A0ABS4P204_9BACL</name>
<dbReference type="InterPro" id="IPR029044">
    <property type="entry name" value="Nucleotide-diphossugar_trans"/>
</dbReference>
<reference evidence="2 3" key="1">
    <citation type="submission" date="2021-03" db="EMBL/GenBank/DDBJ databases">
        <title>Genomic Encyclopedia of Type Strains, Phase IV (KMG-IV): sequencing the most valuable type-strain genomes for metagenomic binning, comparative biology and taxonomic classification.</title>
        <authorList>
            <person name="Goeker M."/>
        </authorList>
    </citation>
    <scope>NUCLEOTIDE SEQUENCE [LARGE SCALE GENOMIC DNA]</scope>
    <source>
        <strain evidence="2 3">DSM 101953</strain>
    </source>
</reference>
<evidence type="ECO:0000259" key="1">
    <source>
        <dbReference type="Pfam" id="PF00483"/>
    </source>
</evidence>
<dbReference type="SUPFAM" id="SSF159283">
    <property type="entry name" value="Guanosine diphospho-D-mannose pyrophosphorylase/mannose-6-phosphate isomerase linker domain"/>
    <property type="match status" value="1"/>
</dbReference>
<dbReference type="Proteomes" id="UP000773462">
    <property type="component" value="Unassembled WGS sequence"/>
</dbReference>
<accession>A0ABS4P204</accession>
<keyword evidence="3" id="KW-1185">Reference proteome</keyword>
<proteinExistence type="predicted"/>
<evidence type="ECO:0000313" key="3">
    <source>
        <dbReference type="Proteomes" id="UP000773462"/>
    </source>
</evidence>
<gene>
    <name evidence="2" type="ORF">J2Z70_006577</name>
</gene>
<comment type="caution">
    <text evidence="2">The sequence shown here is derived from an EMBL/GenBank/DDBJ whole genome shotgun (WGS) entry which is preliminary data.</text>
</comment>
<organism evidence="2 3">
    <name type="scientific">Paenibacillus silagei</name>
    <dbReference type="NCBI Taxonomy" id="1670801"/>
    <lineage>
        <taxon>Bacteria</taxon>
        <taxon>Bacillati</taxon>
        <taxon>Bacillota</taxon>
        <taxon>Bacilli</taxon>
        <taxon>Bacillales</taxon>
        <taxon>Paenibacillaceae</taxon>
        <taxon>Paenibacillus</taxon>
    </lineage>
</organism>